<dbReference type="InterPro" id="IPR036890">
    <property type="entry name" value="HATPase_C_sf"/>
</dbReference>
<dbReference type="Gene3D" id="1.20.5.1930">
    <property type="match status" value="1"/>
</dbReference>
<dbReference type="SUPFAM" id="SSF55785">
    <property type="entry name" value="PYP-like sensor domain (PAS domain)"/>
    <property type="match status" value="1"/>
</dbReference>
<keyword evidence="3" id="KW-0808">Transferase</keyword>
<evidence type="ECO:0000313" key="11">
    <source>
        <dbReference type="EMBL" id="MDR7363415.1"/>
    </source>
</evidence>
<sequence>MLTRPASRRTPSRVPDTAHVPYGEGVTLTRELLDGSPLPTVVFDPEHTVLYANGSFEHVFGYAASEVFGRPYEQLFPERHREELAGRVDEFLAQADPRTLGGRPDFMARRRDGSEFPMQYVANKMTNRHGVWVVVTIFDMSSERDSTARIRSLTRSYRTLARMNQAVVRANDVAELFSETCRVAVDEGGFLGAWVGEPDERGRLRPVALAGSLDAYVDGLEVTTDPALPTSAGPTGTAFLRGVPVVSSVFAQDVTTTPWHERAAEHGIAASVSLPLCRGGTTVAVLSLYAADSGAVGPEARDLLDGLADNVSFALDRFADAARVESLLERVVGAEEDERRRIAADLHDEPVQALAAAVLRLGLVEQLAAAGRTDALEQLREVRDIVVATGESLRTMMFDLDPPTPGTSLGDTVEQVAGQVFAEQPVEVVVDAEHVDLDERVLRQAARILTEALVNVRRHAAASSVHIQVRAYDGGALFTVTDDGRGLDDPRTAQSPRWHRGLRTMADRADLAGGTFRLGASDSGGALVEVWLPGSSQR</sequence>
<evidence type="ECO:0000256" key="7">
    <source>
        <dbReference type="ARBA" id="ARBA00023012"/>
    </source>
</evidence>
<keyword evidence="4" id="KW-0812">Transmembrane</keyword>
<comment type="subcellular location">
    <subcellularLocation>
        <location evidence="1">Cell membrane</location>
        <topology evidence="1">Multi-pass membrane protein</topology>
    </subcellularLocation>
</comment>
<dbReference type="Pfam" id="PF02518">
    <property type="entry name" value="HATPase_c"/>
    <property type="match status" value="1"/>
</dbReference>
<dbReference type="InterPro" id="IPR050482">
    <property type="entry name" value="Sensor_HK_TwoCompSys"/>
</dbReference>
<comment type="caution">
    <text evidence="11">The sequence shown here is derived from an EMBL/GenBank/DDBJ whole genome shotgun (WGS) entry which is preliminary data.</text>
</comment>
<dbReference type="CDD" id="cd16917">
    <property type="entry name" value="HATPase_UhpB-NarQ-NarX-like"/>
    <property type="match status" value="1"/>
</dbReference>
<dbReference type="InterPro" id="IPR011712">
    <property type="entry name" value="Sig_transdc_His_kin_sub3_dim/P"/>
</dbReference>
<protein>
    <submittedName>
        <fullName evidence="11">PAS domain S-box-containing protein</fullName>
    </submittedName>
</protein>
<dbReference type="Gene3D" id="3.30.450.20">
    <property type="entry name" value="PAS domain"/>
    <property type="match status" value="1"/>
</dbReference>
<evidence type="ECO:0000256" key="1">
    <source>
        <dbReference type="ARBA" id="ARBA00004651"/>
    </source>
</evidence>
<name>A0ABU2BYF0_9ACTN</name>
<keyword evidence="5" id="KW-0418">Kinase</keyword>
<dbReference type="CDD" id="cd00130">
    <property type="entry name" value="PAS"/>
    <property type="match status" value="1"/>
</dbReference>
<dbReference type="InterPro" id="IPR029016">
    <property type="entry name" value="GAF-like_dom_sf"/>
</dbReference>
<dbReference type="SMART" id="SM00091">
    <property type="entry name" value="PAS"/>
    <property type="match status" value="1"/>
</dbReference>
<dbReference type="InterPro" id="IPR003018">
    <property type="entry name" value="GAF"/>
</dbReference>
<dbReference type="NCBIfam" id="TIGR00229">
    <property type="entry name" value="sensory_box"/>
    <property type="match status" value="1"/>
</dbReference>
<dbReference type="InterPro" id="IPR003594">
    <property type="entry name" value="HATPase_dom"/>
</dbReference>
<feature type="region of interest" description="Disordered" evidence="9">
    <location>
        <begin position="1"/>
        <end position="21"/>
    </location>
</feature>
<evidence type="ECO:0000256" key="3">
    <source>
        <dbReference type="ARBA" id="ARBA00022679"/>
    </source>
</evidence>
<dbReference type="InterPro" id="IPR013767">
    <property type="entry name" value="PAS_fold"/>
</dbReference>
<dbReference type="SUPFAM" id="SSF55874">
    <property type="entry name" value="ATPase domain of HSP90 chaperone/DNA topoisomerase II/histidine kinase"/>
    <property type="match status" value="1"/>
</dbReference>
<gene>
    <name evidence="11" type="ORF">J2S63_002968</name>
</gene>
<dbReference type="Proteomes" id="UP001183648">
    <property type="component" value="Unassembled WGS sequence"/>
</dbReference>
<dbReference type="PANTHER" id="PTHR24421:SF37">
    <property type="entry name" value="SENSOR HISTIDINE KINASE NARS"/>
    <property type="match status" value="1"/>
</dbReference>
<dbReference type="Pfam" id="PF13185">
    <property type="entry name" value="GAF_2"/>
    <property type="match status" value="1"/>
</dbReference>
<dbReference type="Pfam" id="PF07730">
    <property type="entry name" value="HisKA_3"/>
    <property type="match status" value="1"/>
</dbReference>
<keyword evidence="2" id="KW-1003">Cell membrane</keyword>
<dbReference type="InterPro" id="IPR000014">
    <property type="entry name" value="PAS"/>
</dbReference>
<feature type="domain" description="PAS" evidence="10">
    <location>
        <begin position="30"/>
        <end position="95"/>
    </location>
</feature>
<dbReference type="InterPro" id="IPR035965">
    <property type="entry name" value="PAS-like_dom_sf"/>
</dbReference>
<keyword evidence="7" id="KW-0902">Two-component regulatory system</keyword>
<dbReference type="EMBL" id="JAVDYG010000001">
    <property type="protein sequence ID" value="MDR7363415.1"/>
    <property type="molecule type" value="Genomic_DNA"/>
</dbReference>
<evidence type="ECO:0000313" key="12">
    <source>
        <dbReference type="Proteomes" id="UP001183648"/>
    </source>
</evidence>
<evidence type="ECO:0000256" key="9">
    <source>
        <dbReference type="SAM" id="MobiDB-lite"/>
    </source>
</evidence>
<evidence type="ECO:0000256" key="6">
    <source>
        <dbReference type="ARBA" id="ARBA00022989"/>
    </source>
</evidence>
<reference evidence="11 12" key="1">
    <citation type="submission" date="2023-07" db="EMBL/GenBank/DDBJ databases">
        <title>Sequencing the genomes of 1000 actinobacteria strains.</title>
        <authorList>
            <person name="Klenk H.-P."/>
        </authorList>
    </citation>
    <scope>NUCLEOTIDE SEQUENCE [LARGE SCALE GENOMIC DNA]</scope>
    <source>
        <strain evidence="11 12">DSM 19426</strain>
    </source>
</reference>
<keyword evidence="6" id="KW-1133">Transmembrane helix</keyword>
<evidence type="ECO:0000259" key="10">
    <source>
        <dbReference type="PROSITE" id="PS50112"/>
    </source>
</evidence>
<dbReference type="Pfam" id="PF00989">
    <property type="entry name" value="PAS"/>
    <property type="match status" value="1"/>
</dbReference>
<dbReference type="Gene3D" id="3.30.450.40">
    <property type="match status" value="1"/>
</dbReference>
<evidence type="ECO:0000256" key="2">
    <source>
        <dbReference type="ARBA" id="ARBA00022475"/>
    </source>
</evidence>
<dbReference type="SMART" id="SM00065">
    <property type="entry name" value="GAF"/>
    <property type="match status" value="1"/>
</dbReference>
<keyword evidence="12" id="KW-1185">Reference proteome</keyword>
<dbReference type="RefSeq" id="WP_310303788.1">
    <property type="nucleotide sequence ID" value="NZ_BAAAPS010000003.1"/>
</dbReference>
<evidence type="ECO:0000256" key="8">
    <source>
        <dbReference type="ARBA" id="ARBA00023136"/>
    </source>
</evidence>
<dbReference type="PANTHER" id="PTHR24421">
    <property type="entry name" value="NITRATE/NITRITE SENSOR PROTEIN NARX-RELATED"/>
    <property type="match status" value="1"/>
</dbReference>
<evidence type="ECO:0000256" key="4">
    <source>
        <dbReference type="ARBA" id="ARBA00022692"/>
    </source>
</evidence>
<organism evidence="11 12">
    <name type="scientific">Nocardioides marmoribigeumensis</name>
    <dbReference type="NCBI Taxonomy" id="433649"/>
    <lineage>
        <taxon>Bacteria</taxon>
        <taxon>Bacillati</taxon>
        <taxon>Actinomycetota</taxon>
        <taxon>Actinomycetes</taxon>
        <taxon>Propionibacteriales</taxon>
        <taxon>Nocardioidaceae</taxon>
        <taxon>Nocardioides</taxon>
    </lineage>
</organism>
<dbReference type="PROSITE" id="PS50112">
    <property type="entry name" value="PAS"/>
    <property type="match status" value="1"/>
</dbReference>
<dbReference type="SUPFAM" id="SSF55781">
    <property type="entry name" value="GAF domain-like"/>
    <property type="match status" value="1"/>
</dbReference>
<accession>A0ABU2BYF0</accession>
<keyword evidence="8" id="KW-0472">Membrane</keyword>
<dbReference type="Gene3D" id="3.30.565.10">
    <property type="entry name" value="Histidine kinase-like ATPase, C-terminal domain"/>
    <property type="match status" value="1"/>
</dbReference>
<feature type="compositionally biased region" description="Basic residues" evidence="9">
    <location>
        <begin position="1"/>
        <end position="11"/>
    </location>
</feature>
<proteinExistence type="predicted"/>
<evidence type="ECO:0000256" key="5">
    <source>
        <dbReference type="ARBA" id="ARBA00022777"/>
    </source>
</evidence>